<keyword evidence="8" id="KW-0677">Repeat</keyword>
<evidence type="ECO:0000256" key="12">
    <source>
        <dbReference type="ARBA" id="ARBA00023136"/>
    </source>
</evidence>
<evidence type="ECO:0000256" key="7">
    <source>
        <dbReference type="ARBA" id="ARBA00022729"/>
    </source>
</evidence>
<feature type="domain" description="Cadherin" evidence="17">
    <location>
        <begin position="508"/>
        <end position="612"/>
    </location>
</feature>
<feature type="domain" description="Cadherin" evidence="17">
    <location>
        <begin position="275"/>
        <end position="400"/>
    </location>
</feature>
<dbReference type="GO" id="GO:0016342">
    <property type="term" value="C:catenin complex"/>
    <property type="evidence" value="ECO:0007669"/>
    <property type="project" value="TreeGrafter"/>
</dbReference>
<evidence type="ECO:0000256" key="4">
    <source>
        <dbReference type="ARBA" id="ARBA00022490"/>
    </source>
</evidence>
<organism evidence="18 19">
    <name type="scientific">Ictalurus punctatus</name>
    <name type="common">Channel catfish</name>
    <name type="synonym">Silurus punctatus</name>
    <dbReference type="NCBI Taxonomy" id="7998"/>
    <lineage>
        <taxon>Eukaryota</taxon>
        <taxon>Metazoa</taxon>
        <taxon>Chordata</taxon>
        <taxon>Craniata</taxon>
        <taxon>Vertebrata</taxon>
        <taxon>Euteleostomi</taxon>
        <taxon>Actinopterygii</taxon>
        <taxon>Neopterygii</taxon>
        <taxon>Teleostei</taxon>
        <taxon>Ostariophysi</taxon>
        <taxon>Siluriformes</taxon>
        <taxon>Ictaluridae</taxon>
        <taxon>Ictalurus</taxon>
    </lineage>
</organism>
<dbReference type="GO" id="GO:0060027">
    <property type="term" value="P:convergent extension involved in gastrulation"/>
    <property type="evidence" value="ECO:0007669"/>
    <property type="project" value="UniProtKB-ARBA"/>
</dbReference>
<dbReference type="GeneID" id="108275789"/>
<accession>A0A2D0SIE8</accession>
<keyword evidence="10" id="KW-0130">Cell adhesion</keyword>
<dbReference type="SUPFAM" id="SSF49313">
    <property type="entry name" value="Cadherin-like"/>
    <property type="match status" value="5"/>
</dbReference>
<gene>
    <name evidence="19" type="primary">LOC108275789</name>
</gene>
<dbReference type="GO" id="GO:0005509">
    <property type="term" value="F:calcium ion binding"/>
    <property type="evidence" value="ECO:0007669"/>
    <property type="project" value="UniProtKB-UniRule"/>
</dbReference>
<evidence type="ECO:0000256" key="2">
    <source>
        <dbReference type="ARBA" id="ARBA00004496"/>
    </source>
</evidence>
<dbReference type="InterPro" id="IPR015919">
    <property type="entry name" value="Cadherin-like_sf"/>
</dbReference>
<keyword evidence="13" id="KW-0325">Glycoprotein</keyword>
<evidence type="ECO:0000256" key="14">
    <source>
        <dbReference type="PROSITE-ProRule" id="PRU00043"/>
    </source>
</evidence>
<comment type="subcellular location">
    <subcellularLocation>
        <location evidence="1">Cell membrane</location>
        <topology evidence="1">Single-pass type I membrane protein</topology>
    </subcellularLocation>
    <subcellularLocation>
        <location evidence="2">Cytoplasm</location>
    </subcellularLocation>
</comment>
<keyword evidence="12 15" id="KW-0472">Membrane</keyword>
<keyword evidence="7 16" id="KW-0732">Signal</keyword>
<dbReference type="FunFam" id="2.60.40.60:FF:000019">
    <property type="entry name" value="Cadherin 2"/>
    <property type="match status" value="1"/>
</dbReference>
<name>A0A2D0SIE8_ICTPU</name>
<sequence length="836" mass="93462">MWNIRTASCTRFRMRKTTVLLFLLALWAESSHELRIHEKTNKETSERVLIRSKRRWVLTTIELEEESPGPFPKKITELFNDKQDDYSVRFSISGHGVTKDPKGALGINERTGEVFMYKPIDRETHPILHVEFDVFDAKTNAPLDKTLSFDVAIQDKNDNPPVFNLKVFSVQVPENQNEGDLPLTLQVSDRDEDGNDNSRISMRIMSQVPALPQISLKSIANKITKLAFTGCFDYDKARTYTMIVEARDHGTPSLSSTATVIISITDSNTHAPVFTAPKYDAQVIEVETNKELLRIPVRDQDTPNTPASRAVFTILKGNEEGNYKIETDPVTNEGVLTLIKGKDYKKTTTVELEIGVGNEEPLFVCIDGKPVKPSPESGTVKNNTVKVAVKVIDVNDPPEFQNKIQKIYKIEEEEPGEVLYTPIVTDEDSVNIRYELAEDPAKWLSLDPKTCKVTLVKKMDRESPYVHNSTYTVVMHAIDDGEPPATGTGTLVVLLGDVNDNAPHLTLNTSVMCGNKADRVRVTAEDADAFPFSGPFTFTFGKEDQELKRLWKLDPSSGYQTSLISLTSLPYGTYSVPLKITDQQGVLARNNFQVLVCDCGKGDVCQDLLPRSSSLHGAAIGILLGALLLMALLLCFCFLCKCEKKKKNNHYLQIDGIQTLMAYNDEGGGSLCKADPQFMQSQNSSICPFKTDQFEFQQNPTNHLGSLKTGTIQHTQASSGFRDAASLRNIYRTNWTRNSRNSTYDTVWSGLSRSFSFNIEDLLGMKISKLSKEDFPEYQPHDYSSEGTNIDTTSLDKLSICSNGDDLMIFQQNLGPKFSALEEICQQALKEKNIKL</sequence>
<dbReference type="Proteomes" id="UP000221080">
    <property type="component" value="Chromosome 15"/>
</dbReference>
<feature type="signal peptide" evidence="16">
    <location>
        <begin position="1"/>
        <end position="33"/>
    </location>
</feature>
<evidence type="ECO:0000256" key="10">
    <source>
        <dbReference type="ARBA" id="ARBA00022889"/>
    </source>
</evidence>
<evidence type="ECO:0000256" key="8">
    <source>
        <dbReference type="ARBA" id="ARBA00022737"/>
    </source>
</evidence>
<dbReference type="GO" id="GO:0007156">
    <property type="term" value="P:homophilic cell adhesion via plasma membrane adhesion molecules"/>
    <property type="evidence" value="ECO:0007669"/>
    <property type="project" value="InterPro"/>
</dbReference>
<feature type="domain" description="Cadherin" evidence="17">
    <location>
        <begin position="81"/>
        <end position="163"/>
    </location>
</feature>
<keyword evidence="11 15" id="KW-1133">Transmembrane helix</keyword>
<dbReference type="InterPro" id="IPR039808">
    <property type="entry name" value="Cadherin"/>
</dbReference>
<evidence type="ECO:0000256" key="3">
    <source>
        <dbReference type="ARBA" id="ARBA00022475"/>
    </source>
</evidence>
<dbReference type="OMA" id="LRTKRRW"/>
<dbReference type="OrthoDB" id="9045962at2759"/>
<evidence type="ECO:0000256" key="5">
    <source>
        <dbReference type="ARBA" id="ARBA00022692"/>
    </source>
</evidence>
<dbReference type="GO" id="GO:0044331">
    <property type="term" value="P:cell-cell adhesion mediated by cadherin"/>
    <property type="evidence" value="ECO:0007669"/>
    <property type="project" value="TreeGrafter"/>
</dbReference>
<dbReference type="GO" id="GO:0005912">
    <property type="term" value="C:adherens junction"/>
    <property type="evidence" value="ECO:0007669"/>
    <property type="project" value="TreeGrafter"/>
</dbReference>
<dbReference type="GO" id="GO:0000902">
    <property type="term" value="P:cell morphogenesis"/>
    <property type="evidence" value="ECO:0007669"/>
    <property type="project" value="TreeGrafter"/>
</dbReference>
<dbReference type="RefSeq" id="XP_017342266.1">
    <property type="nucleotide sequence ID" value="XM_017486777.3"/>
</dbReference>
<reference evidence="19" key="2">
    <citation type="submission" date="2025-08" db="UniProtKB">
        <authorList>
            <consortium name="RefSeq"/>
        </authorList>
    </citation>
    <scope>IDENTIFICATION</scope>
    <source>
        <tissue evidence="19">Blood</tissue>
    </source>
</reference>
<dbReference type="AlphaFoldDB" id="A0A2D0SIE8"/>
<dbReference type="InterPro" id="IPR027397">
    <property type="entry name" value="Catenin-bd_sf"/>
</dbReference>
<dbReference type="Gene3D" id="4.10.900.10">
    <property type="entry name" value="TCF3-CBD (Catenin binding domain)"/>
    <property type="match status" value="1"/>
</dbReference>
<dbReference type="InterPro" id="IPR020894">
    <property type="entry name" value="Cadherin_CS"/>
</dbReference>
<dbReference type="GO" id="GO:0034332">
    <property type="term" value="P:adherens junction organization"/>
    <property type="evidence" value="ECO:0007669"/>
    <property type="project" value="TreeGrafter"/>
</dbReference>
<dbReference type="GO" id="GO:0005737">
    <property type="term" value="C:cytoplasm"/>
    <property type="evidence" value="ECO:0007669"/>
    <property type="project" value="UniProtKB-SubCell"/>
</dbReference>
<evidence type="ECO:0000256" key="9">
    <source>
        <dbReference type="ARBA" id="ARBA00022837"/>
    </source>
</evidence>
<dbReference type="FunFam" id="2.60.40.60:FF:000011">
    <property type="entry name" value="Cadherin 1"/>
    <property type="match status" value="1"/>
</dbReference>
<feature type="chain" id="PRO_5013175174" evidence="16">
    <location>
        <begin position="34"/>
        <end position="836"/>
    </location>
</feature>
<evidence type="ECO:0000313" key="19">
    <source>
        <dbReference type="RefSeq" id="XP_017342266.1"/>
    </source>
</evidence>
<evidence type="ECO:0000256" key="6">
    <source>
        <dbReference type="ARBA" id="ARBA00022723"/>
    </source>
</evidence>
<protein>
    <submittedName>
        <fullName evidence="19">Cadherin-like protein 26</fullName>
    </submittedName>
</protein>
<keyword evidence="5 15" id="KW-0812">Transmembrane</keyword>
<dbReference type="InterPro" id="IPR002126">
    <property type="entry name" value="Cadherin-like_dom"/>
</dbReference>
<feature type="transmembrane region" description="Helical" evidence="15">
    <location>
        <begin position="615"/>
        <end position="639"/>
    </location>
</feature>
<dbReference type="SMART" id="SM00112">
    <property type="entry name" value="CA"/>
    <property type="match status" value="4"/>
</dbReference>
<dbReference type="Pfam" id="PF00028">
    <property type="entry name" value="Cadherin"/>
    <property type="match status" value="3"/>
</dbReference>
<dbReference type="GO" id="GO:0008013">
    <property type="term" value="F:beta-catenin binding"/>
    <property type="evidence" value="ECO:0007669"/>
    <property type="project" value="TreeGrafter"/>
</dbReference>
<evidence type="ECO:0000256" key="16">
    <source>
        <dbReference type="SAM" id="SignalP"/>
    </source>
</evidence>
<dbReference type="KEGG" id="ipu:108275789"/>
<keyword evidence="4" id="KW-0963">Cytoplasm</keyword>
<feature type="domain" description="Cadherin" evidence="17">
    <location>
        <begin position="411"/>
        <end position="505"/>
    </location>
</feature>
<dbReference type="CDD" id="cd11304">
    <property type="entry name" value="Cadherin_repeat"/>
    <property type="match status" value="4"/>
</dbReference>
<dbReference type="FunFam" id="2.60.40.60:FF:000095">
    <property type="entry name" value="Cadherin 13"/>
    <property type="match status" value="1"/>
</dbReference>
<dbReference type="PANTHER" id="PTHR24027:SF78">
    <property type="entry name" value="CADHERIN-LIKE PROTEIN 26"/>
    <property type="match status" value="1"/>
</dbReference>
<evidence type="ECO:0000256" key="13">
    <source>
        <dbReference type="ARBA" id="ARBA00023180"/>
    </source>
</evidence>
<evidence type="ECO:0000256" key="1">
    <source>
        <dbReference type="ARBA" id="ARBA00004251"/>
    </source>
</evidence>
<dbReference type="PROSITE" id="PS00232">
    <property type="entry name" value="CADHERIN_1"/>
    <property type="match status" value="1"/>
</dbReference>
<keyword evidence="3" id="KW-1003">Cell membrane</keyword>
<dbReference type="FunFam" id="2.60.40.60:FF:000158">
    <property type="entry name" value="Dachsous cadherin-related 1"/>
    <property type="match status" value="1"/>
</dbReference>
<evidence type="ECO:0000256" key="11">
    <source>
        <dbReference type="ARBA" id="ARBA00022989"/>
    </source>
</evidence>
<keyword evidence="18" id="KW-1185">Reference proteome</keyword>
<dbReference type="GO" id="GO:0016339">
    <property type="term" value="P:calcium-dependent cell-cell adhesion via plasma membrane cell adhesion molecules"/>
    <property type="evidence" value="ECO:0007669"/>
    <property type="project" value="TreeGrafter"/>
</dbReference>
<dbReference type="PROSITE" id="PS50268">
    <property type="entry name" value="CADHERIN_2"/>
    <property type="match status" value="5"/>
</dbReference>
<keyword evidence="9 14" id="KW-0106">Calcium</keyword>
<reference evidence="18" key="1">
    <citation type="journal article" date="2016" name="Nat. Commun.">
        <title>The channel catfish genome sequence provides insights into the evolution of scale formation in teleosts.</title>
        <authorList>
            <person name="Liu Z."/>
            <person name="Liu S."/>
            <person name="Yao J."/>
            <person name="Bao L."/>
            <person name="Zhang J."/>
            <person name="Li Y."/>
            <person name="Jiang C."/>
            <person name="Sun L."/>
            <person name="Wang R."/>
            <person name="Zhang Y."/>
            <person name="Zhou T."/>
            <person name="Zeng Q."/>
            <person name="Fu Q."/>
            <person name="Gao S."/>
            <person name="Li N."/>
            <person name="Koren S."/>
            <person name="Jiang Y."/>
            <person name="Zimin A."/>
            <person name="Xu P."/>
            <person name="Phillippy A.M."/>
            <person name="Geng X."/>
            <person name="Song L."/>
            <person name="Sun F."/>
            <person name="Li C."/>
            <person name="Wang X."/>
            <person name="Chen A."/>
            <person name="Jin Y."/>
            <person name="Yuan Z."/>
            <person name="Yang Y."/>
            <person name="Tan S."/>
            <person name="Peatman E."/>
            <person name="Lu J."/>
            <person name="Qin Z."/>
            <person name="Dunham R."/>
            <person name="Li Z."/>
            <person name="Sonstegard T."/>
            <person name="Feng J."/>
            <person name="Danzmann R.G."/>
            <person name="Schroeder S."/>
            <person name="Scheffler B."/>
            <person name="Duke M.V."/>
            <person name="Ballard L."/>
            <person name="Kucuktas H."/>
            <person name="Kaltenboeck L."/>
            <person name="Liu H."/>
            <person name="Armbruster J."/>
            <person name="Xie Y."/>
            <person name="Kirby M.L."/>
            <person name="Tian Y."/>
            <person name="Flanagan M.E."/>
            <person name="Mu W."/>
            <person name="Waldbieser G.C."/>
        </authorList>
    </citation>
    <scope>NUCLEOTIDE SEQUENCE [LARGE SCALE GENOMIC DNA]</scope>
    <source>
        <strain evidence="18">SDA103</strain>
    </source>
</reference>
<evidence type="ECO:0000259" key="17">
    <source>
        <dbReference type="PROSITE" id="PS50268"/>
    </source>
</evidence>
<dbReference type="PANTHER" id="PTHR24027">
    <property type="entry name" value="CADHERIN-23"/>
    <property type="match status" value="1"/>
</dbReference>
<dbReference type="Gene3D" id="2.60.40.60">
    <property type="entry name" value="Cadherins"/>
    <property type="match status" value="5"/>
</dbReference>
<dbReference type="GO" id="GO:0045296">
    <property type="term" value="F:cadherin binding"/>
    <property type="evidence" value="ECO:0007669"/>
    <property type="project" value="TreeGrafter"/>
</dbReference>
<keyword evidence="6" id="KW-0479">Metal-binding</keyword>
<evidence type="ECO:0000256" key="15">
    <source>
        <dbReference type="SAM" id="Phobius"/>
    </source>
</evidence>
<dbReference type="GO" id="GO:0007043">
    <property type="term" value="P:cell-cell junction assembly"/>
    <property type="evidence" value="ECO:0007669"/>
    <property type="project" value="TreeGrafter"/>
</dbReference>
<evidence type="ECO:0000313" key="18">
    <source>
        <dbReference type="Proteomes" id="UP000221080"/>
    </source>
</evidence>
<feature type="domain" description="Cadherin" evidence="17">
    <location>
        <begin position="164"/>
        <end position="274"/>
    </location>
</feature>
<dbReference type="GO" id="GO:0016477">
    <property type="term" value="P:cell migration"/>
    <property type="evidence" value="ECO:0007669"/>
    <property type="project" value="TreeGrafter"/>
</dbReference>
<dbReference type="PRINTS" id="PR00205">
    <property type="entry name" value="CADHERIN"/>
</dbReference>
<proteinExistence type="predicted"/>